<dbReference type="InterPro" id="IPR006143">
    <property type="entry name" value="RND_pump_MFP"/>
</dbReference>
<evidence type="ECO:0000313" key="6">
    <source>
        <dbReference type="EMBL" id="MDQ7246858.1"/>
    </source>
</evidence>
<dbReference type="InterPro" id="IPR058625">
    <property type="entry name" value="MdtA-like_BSH"/>
</dbReference>
<organism evidence="6 7">
    <name type="scientific">Dongia sedimenti</name>
    <dbReference type="NCBI Taxonomy" id="3064282"/>
    <lineage>
        <taxon>Bacteria</taxon>
        <taxon>Pseudomonadati</taxon>
        <taxon>Pseudomonadota</taxon>
        <taxon>Alphaproteobacteria</taxon>
        <taxon>Rhodospirillales</taxon>
        <taxon>Dongiaceae</taxon>
        <taxon>Dongia</taxon>
    </lineage>
</organism>
<dbReference type="Gene3D" id="2.40.30.170">
    <property type="match status" value="1"/>
</dbReference>
<dbReference type="PANTHER" id="PTHR30469">
    <property type="entry name" value="MULTIDRUG RESISTANCE PROTEIN MDTA"/>
    <property type="match status" value="1"/>
</dbReference>
<feature type="coiled-coil region" evidence="2">
    <location>
        <begin position="88"/>
        <end position="137"/>
    </location>
</feature>
<dbReference type="PANTHER" id="PTHR30469:SF33">
    <property type="entry name" value="SLR1207 PROTEIN"/>
    <property type="match status" value="1"/>
</dbReference>
<comment type="caution">
    <text evidence="6">The sequence shown here is derived from an EMBL/GenBank/DDBJ whole genome shotgun (WGS) entry which is preliminary data.</text>
</comment>
<dbReference type="Gene3D" id="2.40.420.20">
    <property type="match status" value="1"/>
</dbReference>
<evidence type="ECO:0000256" key="2">
    <source>
        <dbReference type="SAM" id="Coils"/>
    </source>
</evidence>
<evidence type="ECO:0000256" key="1">
    <source>
        <dbReference type="ARBA" id="ARBA00009477"/>
    </source>
</evidence>
<feature type="domain" description="CusB-like beta-barrel" evidence="4">
    <location>
        <begin position="242"/>
        <end position="313"/>
    </location>
</feature>
<dbReference type="NCBIfam" id="TIGR01730">
    <property type="entry name" value="RND_mfp"/>
    <property type="match status" value="1"/>
</dbReference>
<evidence type="ECO:0000259" key="4">
    <source>
        <dbReference type="Pfam" id="PF25954"/>
    </source>
</evidence>
<dbReference type="Pfam" id="PF25989">
    <property type="entry name" value="YknX_C"/>
    <property type="match status" value="1"/>
</dbReference>
<feature type="domain" description="YknX-like C-terminal permuted SH3-like" evidence="5">
    <location>
        <begin position="321"/>
        <end position="388"/>
    </location>
</feature>
<keyword evidence="7" id="KW-1185">Reference proteome</keyword>
<dbReference type="RefSeq" id="WP_379954274.1">
    <property type="nucleotide sequence ID" value="NZ_JAUYVI010000002.1"/>
</dbReference>
<name>A0ABU0YGK5_9PROT</name>
<proteinExistence type="inferred from homology"/>
<dbReference type="Proteomes" id="UP001230156">
    <property type="component" value="Unassembled WGS sequence"/>
</dbReference>
<accession>A0ABU0YGK5</accession>
<dbReference type="Gene3D" id="2.40.50.100">
    <property type="match status" value="2"/>
</dbReference>
<dbReference type="SUPFAM" id="SSF111369">
    <property type="entry name" value="HlyD-like secretion proteins"/>
    <property type="match status" value="1"/>
</dbReference>
<gene>
    <name evidence="6" type="ORF">Q8A70_04245</name>
</gene>
<dbReference type="InterPro" id="IPR058792">
    <property type="entry name" value="Beta-barrel_RND_2"/>
</dbReference>
<evidence type="ECO:0000259" key="3">
    <source>
        <dbReference type="Pfam" id="PF25917"/>
    </source>
</evidence>
<keyword evidence="2" id="KW-0175">Coiled coil</keyword>
<dbReference type="Pfam" id="PF25954">
    <property type="entry name" value="Beta-barrel_RND_2"/>
    <property type="match status" value="1"/>
</dbReference>
<dbReference type="EMBL" id="JAUYVI010000002">
    <property type="protein sequence ID" value="MDQ7246858.1"/>
    <property type="molecule type" value="Genomic_DNA"/>
</dbReference>
<evidence type="ECO:0000313" key="7">
    <source>
        <dbReference type="Proteomes" id="UP001230156"/>
    </source>
</evidence>
<sequence>MVAVAAAVVAGLFARPTLFPPRVAAVAVERRDLVQTVVASGRVETPYRVNVGSQVTGTVATIPVAEGQTVKAGDPLILLDDREAKAAVVLAEAAVAEAEARLRQIRDVTLPSAQETLKQAQANLLNAQQSYQRAVKLYHEGYATKADFDGVQKDLDVAKTQLRSAELQVYSNSTLGSAYVMAETQLAQAKSSLASAEVKLSYTVITAPVDGTLIARAVERGNVVQAGDTLMMLSPASETRLVLDIDEKNLSALKVGQSALASADAYPDQTFPAELVYINPSVDAAQGSVAVKLRVPDPPAYLVQDMTVSVDIEVARRQNALILPLAAVHDALTEAPWVWLVAGGRATHRAIRIGARGDAKVEILEGLEEADVVIANGGVGLAEGDRVKAVLP</sequence>
<dbReference type="Pfam" id="PF25917">
    <property type="entry name" value="BSH_RND"/>
    <property type="match status" value="1"/>
</dbReference>
<dbReference type="Gene3D" id="1.10.287.470">
    <property type="entry name" value="Helix hairpin bin"/>
    <property type="match status" value="2"/>
</dbReference>
<feature type="domain" description="Multidrug resistance protein MdtA-like barrel-sandwich hybrid" evidence="3">
    <location>
        <begin position="49"/>
        <end position="232"/>
    </location>
</feature>
<protein>
    <submittedName>
        <fullName evidence="6">Efflux RND transporter periplasmic adaptor subunit</fullName>
    </submittedName>
</protein>
<comment type="similarity">
    <text evidence="1">Belongs to the membrane fusion protein (MFP) (TC 8.A.1) family.</text>
</comment>
<evidence type="ECO:0000259" key="5">
    <source>
        <dbReference type="Pfam" id="PF25989"/>
    </source>
</evidence>
<reference evidence="7" key="1">
    <citation type="submission" date="2023-08" db="EMBL/GenBank/DDBJ databases">
        <title>Rhodospirillaceae gen. nov., a novel taxon isolated from the Yangtze River Yuezi River estuary sludge.</title>
        <authorList>
            <person name="Ruan L."/>
        </authorList>
    </citation>
    <scope>NUCLEOTIDE SEQUENCE [LARGE SCALE GENOMIC DNA]</scope>
    <source>
        <strain evidence="7">R-7</strain>
    </source>
</reference>
<dbReference type="InterPro" id="IPR058637">
    <property type="entry name" value="YknX-like_C"/>
</dbReference>